<name>A0A382U5B7_9ZZZZ</name>
<proteinExistence type="predicted"/>
<evidence type="ECO:0000313" key="1">
    <source>
        <dbReference type="EMBL" id="SVD28971.1"/>
    </source>
</evidence>
<organism evidence="1">
    <name type="scientific">marine metagenome</name>
    <dbReference type="NCBI Taxonomy" id="408172"/>
    <lineage>
        <taxon>unclassified sequences</taxon>
        <taxon>metagenomes</taxon>
        <taxon>ecological metagenomes</taxon>
    </lineage>
</organism>
<protein>
    <submittedName>
        <fullName evidence="1">Uncharacterized protein</fullName>
    </submittedName>
</protein>
<dbReference type="AlphaFoldDB" id="A0A382U5B7"/>
<feature type="non-terminal residue" evidence="1">
    <location>
        <position position="28"/>
    </location>
</feature>
<gene>
    <name evidence="1" type="ORF">METZ01_LOCUS381825</name>
</gene>
<accession>A0A382U5B7</accession>
<reference evidence="1" key="1">
    <citation type="submission" date="2018-05" db="EMBL/GenBank/DDBJ databases">
        <authorList>
            <person name="Lanie J.A."/>
            <person name="Ng W.-L."/>
            <person name="Kazmierczak K.M."/>
            <person name="Andrzejewski T.M."/>
            <person name="Davidsen T.M."/>
            <person name="Wayne K.J."/>
            <person name="Tettelin H."/>
            <person name="Glass J.I."/>
            <person name="Rusch D."/>
            <person name="Podicherti R."/>
            <person name="Tsui H.-C.T."/>
            <person name="Winkler M.E."/>
        </authorList>
    </citation>
    <scope>NUCLEOTIDE SEQUENCE</scope>
</reference>
<sequence>MKEPKTIEIPIKSYQNTIYEWEGNSPTL</sequence>
<dbReference type="EMBL" id="UINC01141311">
    <property type="protein sequence ID" value="SVD28971.1"/>
    <property type="molecule type" value="Genomic_DNA"/>
</dbReference>